<feature type="domain" description="Lipoyl-binding" evidence="15">
    <location>
        <begin position="67"/>
        <end position="142"/>
    </location>
</feature>
<dbReference type="InterPro" id="IPR011053">
    <property type="entry name" value="Single_hybrid_motif"/>
</dbReference>
<evidence type="ECO:0000256" key="11">
    <source>
        <dbReference type="ARBA" id="ARBA00051775"/>
    </source>
</evidence>
<dbReference type="Pfam" id="PF00364">
    <property type="entry name" value="Biotin_lipoyl"/>
    <property type="match status" value="1"/>
</dbReference>
<dbReference type="EMBL" id="JBJQND010000008">
    <property type="protein sequence ID" value="KAL3868353.1"/>
    <property type="molecule type" value="Genomic_DNA"/>
</dbReference>
<reference evidence="17 18" key="1">
    <citation type="submission" date="2024-11" db="EMBL/GenBank/DDBJ databases">
        <title>Chromosome-level genome assembly of the freshwater bivalve Anodonta woodiana.</title>
        <authorList>
            <person name="Chen X."/>
        </authorList>
    </citation>
    <scope>NUCLEOTIDE SEQUENCE [LARGE SCALE GENOMIC DNA]</scope>
    <source>
        <strain evidence="17">MN2024</strain>
        <tissue evidence="17">Gills</tissue>
    </source>
</reference>
<dbReference type="FunFam" id="3.30.559.10:FF:000009">
    <property type="entry name" value="Dihydrolipoamide acetyltransferase component of pyruvate dehydrogenase complex"/>
    <property type="match status" value="1"/>
</dbReference>
<dbReference type="InterPro" id="IPR000089">
    <property type="entry name" value="Biotin_lipoyl"/>
</dbReference>
<comment type="similarity">
    <text evidence="3 13">Belongs to the 2-oxoacid dehydrogenase family.</text>
</comment>
<evidence type="ECO:0000256" key="9">
    <source>
        <dbReference type="ARBA" id="ARBA00023128"/>
    </source>
</evidence>
<evidence type="ECO:0000256" key="12">
    <source>
        <dbReference type="ARBA" id="ARBA00059178"/>
    </source>
</evidence>
<dbReference type="PROSITE" id="PS00189">
    <property type="entry name" value="LIPOYL"/>
    <property type="match status" value="1"/>
</dbReference>
<dbReference type="SUPFAM" id="SSF52777">
    <property type="entry name" value="CoA-dependent acyltransferases"/>
    <property type="match status" value="1"/>
</dbReference>
<dbReference type="FunFam" id="2.40.50.100:FF:000013">
    <property type="entry name" value="Dihydrolipoamide acetyltransferase component of pyruvate dehydrogenase complex"/>
    <property type="match status" value="1"/>
</dbReference>
<dbReference type="InterPro" id="IPR050743">
    <property type="entry name" value="2-oxoacid_DH_E2_comp"/>
</dbReference>
<dbReference type="InterPro" id="IPR003016">
    <property type="entry name" value="2-oxoA_DH_lipoyl-BS"/>
</dbReference>
<evidence type="ECO:0000256" key="4">
    <source>
        <dbReference type="ARBA" id="ARBA00022553"/>
    </source>
</evidence>
<dbReference type="GO" id="GO:0043754">
    <property type="term" value="F:dihydrolipoamide branched chain acyltransferase activity"/>
    <property type="evidence" value="ECO:0007669"/>
    <property type="project" value="UniProtKB-EC"/>
</dbReference>
<evidence type="ECO:0000256" key="5">
    <source>
        <dbReference type="ARBA" id="ARBA00022679"/>
    </source>
</evidence>
<dbReference type="SUPFAM" id="SSF51230">
    <property type="entry name" value="Single hybrid motif"/>
    <property type="match status" value="1"/>
</dbReference>
<dbReference type="PROSITE" id="PS50968">
    <property type="entry name" value="BIOTINYL_LIPOYL"/>
    <property type="match status" value="1"/>
</dbReference>
<dbReference type="Gene3D" id="2.40.50.100">
    <property type="match status" value="1"/>
</dbReference>
<dbReference type="GO" id="GO:0005829">
    <property type="term" value="C:cytosol"/>
    <property type="evidence" value="ECO:0007669"/>
    <property type="project" value="UniProtKB-ARBA"/>
</dbReference>
<dbReference type="Proteomes" id="UP001634394">
    <property type="component" value="Unassembled WGS sequence"/>
</dbReference>
<keyword evidence="6 13" id="KW-0450">Lipoyl</keyword>
<evidence type="ECO:0000256" key="10">
    <source>
        <dbReference type="ARBA" id="ARBA00023315"/>
    </source>
</evidence>
<dbReference type="PANTHER" id="PTHR43178:SF5">
    <property type="entry name" value="LIPOAMIDE ACYLTRANSFERASE COMPONENT OF BRANCHED-CHAIN ALPHA-KETO ACID DEHYDROGENASE COMPLEX, MITOCHONDRIAL"/>
    <property type="match status" value="1"/>
</dbReference>
<evidence type="ECO:0000256" key="6">
    <source>
        <dbReference type="ARBA" id="ARBA00022823"/>
    </source>
</evidence>
<dbReference type="Gene3D" id="4.10.320.10">
    <property type="entry name" value="E3-binding domain"/>
    <property type="match status" value="1"/>
</dbReference>
<evidence type="ECO:0000256" key="14">
    <source>
        <dbReference type="SAM" id="MobiDB-lite"/>
    </source>
</evidence>
<accession>A0ABD3W534</accession>
<keyword evidence="18" id="KW-1185">Reference proteome</keyword>
<keyword evidence="8" id="KW-0007">Acetylation</keyword>
<dbReference type="CDD" id="cd06849">
    <property type="entry name" value="lipoyl_domain"/>
    <property type="match status" value="1"/>
</dbReference>
<feature type="domain" description="Peripheral subunit-binding (PSBD)" evidence="16">
    <location>
        <begin position="178"/>
        <end position="215"/>
    </location>
</feature>
<feature type="region of interest" description="Disordered" evidence="14">
    <location>
        <begin position="222"/>
        <end position="263"/>
    </location>
</feature>
<dbReference type="GO" id="GO:0005759">
    <property type="term" value="C:mitochondrial matrix"/>
    <property type="evidence" value="ECO:0007669"/>
    <property type="project" value="UniProtKB-SubCell"/>
</dbReference>
<dbReference type="InterPro" id="IPR001078">
    <property type="entry name" value="2-oxoacid_DH_actylTfrase"/>
</dbReference>
<keyword evidence="4" id="KW-0597">Phosphoprotein</keyword>
<evidence type="ECO:0000259" key="15">
    <source>
        <dbReference type="PROSITE" id="PS50968"/>
    </source>
</evidence>
<comment type="function">
    <text evidence="12">The branched-chain alpha-keto dehydrogenase complex catalyzes the overall conversion of alpha-keto acids to acyl-CoA and CO(2). It contains multiple copies of three enzymatic components: branched-chain alpha-keto acid decarboxylase (E1), lipoamide acyltransferase (E2) and lipoamide dehydrogenase (E3). Within this complex, the catalytic function of this enzyme is to accept, and to transfer to coenzyme A, acyl groups that are generated by the branched-chain alpha-keto acid decarboxylase component.</text>
</comment>
<dbReference type="Pfam" id="PF00198">
    <property type="entry name" value="2-oxoacid_dh"/>
    <property type="match status" value="1"/>
</dbReference>
<evidence type="ECO:0000313" key="17">
    <source>
        <dbReference type="EMBL" id="KAL3868353.1"/>
    </source>
</evidence>
<dbReference type="SUPFAM" id="SSF47005">
    <property type="entry name" value="Peripheral subunit-binding domain of 2-oxo acid dehydrogenase complex"/>
    <property type="match status" value="1"/>
</dbReference>
<keyword evidence="9" id="KW-0496">Mitochondrion</keyword>
<keyword evidence="5 13" id="KW-0808">Transferase</keyword>
<dbReference type="PROSITE" id="PS51826">
    <property type="entry name" value="PSBD"/>
    <property type="match status" value="1"/>
</dbReference>
<keyword evidence="10 13" id="KW-0012">Acyltransferase</keyword>
<dbReference type="PANTHER" id="PTHR43178">
    <property type="entry name" value="DIHYDROLIPOAMIDE ACETYLTRANSFERASE COMPONENT OF PYRUVATE DEHYDROGENASE COMPLEX"/>
    <property type="match status" value="1"/>
</dbReference>
<evidence type="ECO:0000256" key="2">
    <source>
        <dbReference type="ARBA" id="ARBA00004305"/>
    </source>
</evidence>
<dbReference type="FunFam" id="4.10.320.10:FF:000002">
    <property type="entry name" value="Dihydrolipoamide acetyltransferase component of pyruvate dehydrogenase complex"/>
    <property type="match status" value="1"/>
</dbReference>
<evidence type="ECO:0000313" key="18">
    <source>
        <dbReference type="Proteomes" id="UP001634394"/>
    </source>
</evidence>
<keyword evidence="7" id="KW-0809">Transit peptide</keyword>
<organism evidence="17 18">
    <name type="scientific">Sinanodonta woodiana</name>
    <name type="common">Chinese pond mussel</name>
    <name type="synonym">Anodonta woodiana</name>
    <dbReference type="NCBI Taxonomy" id="1069815"/>
    <lineage>
        <taxon>Eukaryota</taxon>
        <taxon>Metazoa</taxon>
        <taxon>Spiralia</taxon>
        <taxon>Lophotrochozoa</taxon>
        <taxon>Mollusca</taxon>
        <taxon>Bivalvia</taxon>
        <taxon>Autobranchia</taxon>
        <taxon>Heteroconchia</taxon>
        <taxon>Palaeoheterodonta</taxon>
        <taxon>Unionida</taxon>
        <taxon>Unionoidea</taxon>
        <taxon>Unionidae</taxon>
        <taxon>Unioninae</taxon>
        <taxon>Sinanodonta</taxon>
    </lineage>
</organism>
<comment type="cofactor">
    <cofactor evidence="1 13">
        <name>(R)-lipoate</name>
        <dbReference type="ChEBI" id="CHEBI:83088"/>
    </cofactor>
</comment>
<evidence type="ECO:0000256" key="7">
    <source>
        <dbReference type="ARBA" id="ARBA00022946"/>
    </source>
</evidence>
<evidence type="ECO:0000256" key="1">
    <source>
        <dbReference type="ARBA" id="ARBA00001938"/>
    </source>
</evidence>
<name>A0ABD3W534_SINWO</name>
<comment type="caution">
    <text evidence="17">The sequence shown here is derived from an EMBL/GenBank/DDBJ whole genome shotgun (WGS) entry which is preliminary data.</text>
</comment>
<sequence length="494" mass="54915">MATLSRRVSIKCLKSWKTYQHRTTSLLLRRHLVLPCLQYDSYHRTFQALIFPHVRLLHSSAGHYGKVESFNLSDIGEGIREVEIKEWFVKVGDRVSQFESICEVKSDKAAVTITSRYDGIIRKIYYEVDDIALVGKPLVDIELDGDASADSKRIEVVETESGSSADDLMTKDKGPSALATPAVRKIAIENKINLSEVKGTGKDGRVMKEDILQFLEDKENKKKDTVKPTTVPKEQPLVPPLAKPKSVPSLPQKPTPRPVIGQNKTEPIKGIRKAMVKTMTEALKIPPFGYYDEVDVTQLVKLRYETKAVAEERGTRISYMPYIIKAASLALLQYPILNSSVDEKCENITYKVAHNIGLAMDTKEGLLVPNVKNVQSLTIFEIASELNRLQTLGDAGKLGAEDLTGGTFSLSNIGSIGGTYARPVIVPPEVAIGALGKIQVLPRFDENGHVKKAHIMFVSWSADHRIIEGATMARFSNLWKSYLENPSLMLLDLK</sequence>
<dbReference type="Pfam" id="PF02817">
    <property type="entry name" value="E3_binding"/>
    <property type="match status" value="1"/>
</dbReference>
<gene>
    <name evidence="17" type="ORF">ACJMK2_041167</name>
</gene>
<comment type="subcellular location">
    <subcellularLocation>
        <location evidence="2">Mitochondrion matrix</location>
    </subcellularLocation>
</comment>
<dbReference type="AlphaFoldDB" id="A0ABD3W534"/>
<proteinExistence type="inferred from homology"/>
<dbReference type="InterPro" id="IPR023213">
    <property type="entry name" value="CAT-like_dom_sf"/>
</dbReference>
<dbReference type="InterPro" id="IPR036625">
    <property type="entry name" value="E3-bd_dom_sf"/>
</dbReference>
<dbReference type="EC" id="2.3.1.-" evidence="13"/>
<protein>
    <recommendedName>
        <fullName evidence="13">Dihydrolipoamide acetyltransferase component of pyruvate dehydrogenase complex</fullName>
        <ecNumber evidence="13">2.3.1.-</ecNumber>
    </recommendedName>
</protein>
<evidence type="ECO:0000256" key="3">
    <source>
        <dbReference type="ARBA" id="ARBA00007317"/>
    </source>
</evidence>
<evidence type="ECO:0000256" key="13">
    <source>
        <dbReference type="RuleBase" id="RU003423"/>
    </source>
</evidence>
<dbReference type="Gene3D" id="3.30.559.10">
    <property type="entry name" value="Chloramphenicol acetyltransferase-like domain"/>
    <property type="match status" value="1"/>
</dbReference>
<evidence type="ECO:0000259" key="16">
    <source>
        <dbReference type="PROSITE" id="PS51826"/>
    </source>
</evidence>
<evidence type="ECO:0000256" key="8">
    <source>
        <dbReference type="ARBA" id="ARBA00022990"/>
    </source>
</evidence>
<comment type="catalytic activity">
    <reaction evidence="11">
        <text>N(6)-[(R)-dihydrolipoyl]-L-lysyl-[protein] + 2-methylpropanoyl-CoA = N(6)-[(R)-S(8)-2-methylpropanoyldihydrolipoyl]-L-lysyl-[protein] + CoA</text>
        <dbReference type="Rhea" id="RHEA:18865"/>
        <dbReference type="Rhea" id="RHEA-COMP:10475"/>
        <dbReference type="Rhea" id="RHEA-COMP:10497"/>
        <dbReference type="ChEBI" id="CHEBI:57287"/>
        <dbReference type="ChEBI" id="CHEBI:57338"/>
        <dbReference type="ChEBI" id="CHEBI:83100"/>
        <dbReference type="ChEBI" id="CHEBI:83142"/>
        <dbReference type="EC" id="2.3.1.168"/>
    </reaction>
    <physiologicalReaction direction="left-to-right" evidence="11">
        <dbReference type="Rhea" id="RHEA:18866"/>
    </physiologicalReaction>
</comment>
<dbReference type="InterPro" id="IPR004167">
    <property type="entry name" value="PSBD"/>
</dbReference>